<dbReference type="Proteomes" id="UP000249061">
    <property type="component" value="Unassembled WGS sequence"/>
</dbReference>
<proteinExistence type="predicted"/>
<comment type="caution">
    <text evidence="2">The sequence shown here is derived from an EMBL/GenBank/DDBJ whole genome shotgun (WGS) entry which is preliminary data.</text>
</comment>
<gene>
    <name evidence="2" type="ORF">DI536_09185</name>
</gene>
<feature type="signal peptide" evidence="1">
    <location>
        <begin position="1"/>
        <end position="20"/>
    </location>
</feature>
<name>A0A2W5TQT4_9BACT</name>
<protein>
    <recommendedName>
        <fullName evidence="4">SCP domain-containing protein</fullName>
    </recommendedName>
</protein>
<dbReference type="AlphaFoldDB" id="A0A2W5TQT4"/>
<evidence type="ECO:0000256" key="1">
    <source>
        <dbReference type="SAM" id="SignalP"/>
    </source>
</evidence>
<reference evidence="2 3" key="1">
    <citation type="submission" date="2017-08" db="EMBL/GenBank/DDBJ databases">
        <title>Infants hospitalized years apart are colonized by the same room-sourced microbial strains.</title>
        <authorList>
            <person name="Brooks B."/>
            <person name="Olm M.R."/>
            <person name="Firek B.A."/>
            <person name="Baker R."/>
            <person name="Thomas B.C."/>
            <person name="Morowitz M.J."/>
            <person name="Banfield J.F."/>
        </authorList>
    </citation>
    <scope>NUCLEOTIDE SEQUENCE [LARGE SCALE GENOMIC DNA]</scope>
    <source>
        <strain evidence="2">S2_003_000_R2_14</strain>
    </source>
</reference>
<keyword evidence="1" id="KW-0732">Signal</keyword>
<dbReference type="EMBL" id="QFQP01000006">
    <property type="protein sequence ID" value="PZR14946.1"/>
    <property type="molecule type" value="Genomic_DNA"/>
</dbReference>
<evidence type="ECO:0000313" key="3">
    <source>
        <dbReference type="Proteomes" id="UP000249061"/>
    </source>
</evidence>
<evidence type="ECO:0000313" key="2">
    <source>
        <dbReference type="EMBL" id="PZR14946.1"/>
    </source>
</evidence>
<accession>A0A2W5TQT4</accession>
<sequence>MNLFKAIVPAVVSLASVSFAAGATTVPQFDAAVATARTAGSPGGTAVTRDELRGALDFFLFDDSVVDAVERAHLSSVLANSSWRIGINASALKYATDFAELNDGNIAAPLNVYGVSQTPLELFGAAGAMTNAAWIQEGFIPNGQGVTNQDTLQNAYAMAFQANASTFKPINNRELLERLSGNVDFGTPSKDEIDGAMATIVQISRNSNRLYIASWHTPGRFQPGDLGGYVIAAVSTDRRFVRFVEIRTWSE</sequence>
<organism evidence="2 3">
    <name type="scientific">Archangium gephyra</name>
    <dbReference type="NCBI Taxonomy" id="48"/>
    <lineage>
        <taxon>Bacteria</taxon>
        <taxon>Pseudomonadati</taxon>
        <taxon>Myxococcota</taxon>
        <taxon>Myxococcia</taxon>
        <taxon>Myxococcales</taxon>
        <taxon>Cystobacterineae</taxon>
        <taxon>Archangiaceae</taxon>
        <taxon>Archangium</taxon>
    </lineage>
</organism>
<feature type="chain" id="PRO_5016165837" description="SCP domain-containing protein" evidence="1">
    <location>
        <begin position="21"/>
        <end position="251"/>
    </location>
</feature>
<evidence type="ECO:0008006" key="4">
    <source>
        <dbReference type="Google" id="ProtNLM"/>
    </source>
</evidence>